<dbReference type="AlphaFoldDB" id="A0A1B1BPX4"/>
<dbReference type="KEGG" id="cart:PA27867_3510"/>
<name>A0A1B1BPX4_9MICO</name>
<dbReference type="STRING" id="670052.PA27867_3510"/>
<dbReference type="Proteomes" id="UP000092582">
    <property type="component" value="Chromosome 1"/>
</dbReference>
<keyword evidence="3" id="KW-1185">Reference proteome</keyword>
<dbReference type="InterPro" id="IPR011008">
    <property type="entry name" value="Dimeric_a/b-barrel"/>
</dbReference>
<keyword evidence="2" id="KW-0503">Monooxygenase</keyword>
<keyword evidence="2" id="KW-0560">Oxidoreductase</keyword>
<evidence type="ECO:0000313" key="2">
    <source>
        <dbReference type="EMBL" id="ANP74433.1"/>
    </source>
</evidence>
<dbReference type="SUPFAM" id="SSF54909">
    <property type="entry name" value="Dimeric alpha+beta barrel"/>
    <property type="match status" value="1"/>
</dbReference>
<evidence type="ECO:0000259" key="1">
    <source>
        <dbReference type="Pfam" id="PF03992"/>
    </source>
</evidence>
<dbReference type="GO" id="GO:0004497">
    <property type="term" value="F:monooxygenase activity"/>
    <property type="evidence" value="ECO:0007669"/>
    <property type="project" value="UniProtKB-KW"/>
</dbReference>
<proteinExistence type="predicted"/>
<organism evidence="2 3">
    <name type="scientific">Cryobacterium arcticum</name>
    <dbReference type="NCBI Taxonomy" id="670052"/>
    <lineage>
        <taxon>Bacteria</taxon>
        <taxon>Bacillati</taxon>
        <taxon>Actinomycetota</taxon>
        <taxon>Actinomycetes</taxon>
        <taxon>Micrococcales</taxon>
        <taxon>Microbacteriaceae</taxon>
        <taxon>Cryobacterium</taxon>
    </lineage>
</organism>
<dbReference type="EMBL" id="CP016282">
    <property type="protein sequence ID" value="ANP74433.1"/>
    <property type="molecule type" value="Genomic_DNA"/>
</dbReference>
<dbReference type="OrthoDB" id="7867302at2"/>
<protein>
    <submittedName>
        <fullName evidence="2">Antibiotic biosynthesis monooxygenase</fullName>
    </submittedName>
</protein>
<feature type="domain" description="ABM" evidence="1">
    <location>
        <begin position="4"/>
        <end position="66"/>
    </location>
</feature>
<dbReference type="RefSeq" id="WP_066598363.1">
    <property type="nucleotide sequence ID" value="NZ_CP016282.1"/>
</dbReference>
<sequence>MTATVHLTLQLDPNALDRAAAVLTETLTATRAWPGNEGLEVIVDDADATHVIVVESWASAADHAAYAEWRTTPEGVNRLGEILAAPPVKTVFSERIPLGL</sequence>
<reference evidence="2 3" key="1">
    <citation type="submission" date="2016-06" db="EMBL/GenBank/DDBJ databases">
        <title>Genome sequencing of Cryobacterium arcticum PAMC 27867.</title>
        <authorList>
            <person name="Lee J."/>
            <person name="Kim O.-S."/>
        </authorList>
    </citation>
    <scope>NUCLEOTIDE SEQUENCE [LARGE SCALE GENOMIC DNA]</scope>
    <source>
        <strain evidence="2 3">PAMC 27867</strain>
    </source>
</reference>
<dbReference type="InterPro" id="IPR007138">
    <property type="entry name" value="ABM_dom"/>
</dbReference>
<accession>A0A1B1BPX4</accession>
<dbReference type="Pfam" id="PF03992">
    <property type="entry name" value="ABM"/>
    <property type="match status" value="1"/>
</dbReference>
<evidence type="ECO:0000313" key="3">
    <source>
        <dbReference type="Proteomes" id="UP000092582"/>
    </source>
</evidence>
<gene>
    <name evidence="2" type="ORF">PA27867_3510</name>
</gene>
<dbReference type="Gene3D" id="3.30.70.100">
    <property type="match status" value="1"/>
</dbReference>